<proteinExistence type="predicted"/>
<comment type="caution">
    <text evidence="1">The sequence shown here is derived from an EMBL/GenBank/DDBJ whole genome shotgun (WGS) entry which is preliminary data.</text>
</comment>
<evidence type="ECO:0000313" key="1">
    <source>
        <dbReference type="EMBL" id="MBW4662090.1"/>
    </source>
</evidence>
<protein>
    <submittedName>
        <fullName evidence="1">CHAT domain-containing protein</fullName>
    </submittedName>
</protein>
<dbReference type="AlphaFoldDB" id="A0A951UQ84"/>
<dbReference type="EMBL" id="JAHHHD010000056">
    <property type="protein sequence ID" value="MBW4662090.1"/>
    <property type="molecule type" value="Genomic_DNA"/>
</dbReference>
<accession>A0A951UQ84</accession>
<reference evidence="1" key="1">
    <citation type="submission" date="2021-05" db="EMBL/GenBank/DDBJ databases">
        <authorList>
            <person name="Pietrasiak N."/>
            <person name="Ward R."/>
            <person name="Stajich J.E."/>
            <person name="Kurbessoian T."/>
        </authorList>
    </citation>
    <scope>NUCLEOTIDE SEQUENCE</scope>
    <source>
        <strain evidence="1">UHER 2000/2452</strain>
    </source>
</reference>
<sequence length="239" mass="26068">MTNSGQGKYSINIGQITGGEVQVGDRTYANASPANLALAAGVEARQPAQRTILVLAASPVDRSHEQLGREVREIDAGLRLGKHRNLFHLEQRWAVRPEDLRRSLLEIQPQILHFCGEAGETQGLALENALGQTQWAATDALSDLFKLFASRGLECVVLNAYHSTTQATAIAQHVRWVIGMSDAIERRAAILFAVGFYDALGAGWSYQDAYELGCNAIALEGIPQDLIPVLQKRESQPPL</sequence>
<dbReference type="Proteomes" id="UP000757435">
    <property type="component" value="Unassembled WGS sequence"/>
</dbReference>
<gene>
    <name evidence="1" type="ORF">KME15_25835</name>
</gene>
<reference evidence="1" key="2">
    <citation type="journal article" date="2022" name="Microbiol. Resour. Announc.">
        <title>Metagenome Sequencing to Explore Phylogenomics of Terrestrial Cyanobacteria.</title>
        <authorList>
            <person name="Ward R.D."/>
            <person name="Stajich J.E."/>
            <person name="Johansen J.R."/>
            <person name="Huntemann M."/>
            <person name="Clum A."/>
            <person name="Foster B."/>
            <person name="Foster B."/>
            <person name="Roux S."/>
            <person name="Palaniappan K."/>
            <person name="Varghese N."/>
            <person name="Mukherjee S."/>
            <person name="Reddy T.B.K."/>
            <person name="Daum C."/>
            <person name="Copeland A."/>
            <person name="Chen I.A."/>
            <person name="Ivanova N.N."/>
            <person name="Kyrpides N.C."/>
            <person name="Shapiro N."/>
            <person name="Eloe-Fadrosh E.A."/>
            <person name="Pietrasiak N."/>
        </authorList>
    </citation>
    <scope>NUCLEOTIDE SEQUENCE</scope>
    <source>
        <strain evidence="1">UHER 2000/2452</strain>
    </source>
</reference>
<organism evidence="1 2">
    <name type="scientific">Drouetiella hepatica Uher 2000/2452</name>
    <dbReference type="NCBI Taxonomy" id="904376"/>
    <lineage>
        <taxon>Bacteria</taxon>
        <taxon>Bacillati</taxon>
        <taxon>Cyanobacteriota</taxon>
        <taxon>Cyanophyceae</taxon>
        <taxon>Oculatellales</taxon>
        <taxon>Oculatellaceae</taxon>
        <taxon>Drouetiella</taxon>
    </lineage>
</organism>
<name>A0A951UQ84_9CYAN</name>
<evidence type="ECO:0000313" key="2">
    <source>
        <dbReference type="Proteomes" id="UP000757435"/>
    </source>
</evidence>